<dbReference type="SUPFAM" id="SSF53756">
    <property type="entry name" value="UDP-Glycosyltransferase/glycogen phosphorylase"/>
    <property type="match status" value="1"/>
</dbReference>
<evidence type="ECO:0000259" key="3">
    <source>
        <dbReference type="Pfam" id="PF13579"/>
    </source>
</evidence>
<feature type="domain" description="Glycosyl transferase family 1" evidence="2">
    <location>
        <begin position="355"/>
        <end position="531"/>
    </location>
</feature>
<name>A0ABY4U3Q2_9SPHN</name>
<dbReference type="EMBL" id="CP098494">
    <property type="protein sequence ID" value="USA60726.1"/>
    <property type="molecule type" value="Genomic_DNA"/>
</dbReference>
<dbReference type="PANTHER" id="PTHR45947:SF3">
    <property type="entry name" value="SULFOQUINOVOSYL TRANSFERASE SQD2"/>
    <property type="match status" value="1"/>
</dbReference>
<dbReference type="Pfam" id="PF00534">
    <property type="entry name" value="Glycos_transf_1"/>
    <property type="match status" value="1"/>
</dbReference>
<dbReference type="PANTHER" id="PTHR45947">
    <property type="entry name" value="SULFOQUINOVOSYL TRANSFERASE SQD2"/>
    <property type="match status" value="1"/>
</dbReference>
<evidence type="ECO:0000313" key="5">
    <source>
        <dbReference type="Proteomes" id="UP001056619"/>
    </source>
</evidence>
<evidence type="ECO:0000256" key="1">
    <source>
        <dbReference type="SAM" id="MobiDB-lite"/>
    </source>
</evidence>
<feature type="region of interest" description="Disordered" evidence="1">
    <location>
        <begin position="1"/>
        <end position="20"/>
    </location>
</feature>
<gene>
    <name evidence="4" type="ORF">NCF85_11590</name>
</gene>
<feature type="domain" description="Glycosyltransferase subfamily 4-like N-terminal" evidence="3">
    <location>
        <begin position="147"/>
        <end position="336"/>
    </location>
</feature>
<dbReference type="CDD" id="cd03794">
    <property type="entry name" value="GT4_WbuB-like"/>
    <property type="match status" value="1"/>
</dbReference>
<dbReference type="Proteomes" id="UP001056619">
    <property type="component" value="Chromosome"/>
</dbReference>
<protein>
    <submittedName>
        <fullName evidence="4">Glycosyltransferase family 4 protein</fullName>
    </submittedName>
</protein>
<sequence>MITDQLKPAPSFTHKDNAMEDQARTSNIARGLAKAANHLAATNETSAFALIGEALALGPDSLVLATNCLLSLRCLDATRLEKAADLARAHIDDYPELTIVLRELEKGPLRSIALSRRLDSTQHLHSPAIPGRIAYVLHSSLPHASNGYAMRSHGIAKSLTERGADLFCLTKPGFPFDLNRYQDEYDRLARMDIVEGVDYHRVAQPRQRDFPRHPCDITAHASIQYLERAVDAFVDKFTEVRPSCVVAASNFVVALPAAIAARNLGLPFVYEVRGFWEITRDSRAPGYLQSSAGQLEVFLETAVARAADKVITLTRPMRDELVARGVRAERITLAPNACNVEDFVPGPRNEALQTRLGLDPTVTVIGYAGSFTPYEGLDDLVLACGRIKSRGTKFRLLLVGSEPADEHGGFPVTDRIRELARRNNIEDWLIMPGRVPYNEVAEWYSLIDIAPFPRKSLAVTELVSPLKPLEALAMEKAIVVSSVGGMREMVRDEETGLVFAKDDVGALSDALSRLIKDAALRRKLGEAGRAWVARERSWAGTADTLAAVACSPISR</sequence>
<keyword evidence="5" id="KW-1185">Reference proteome</keyword>
<accession>A0ABY4U3Q2</accession>
<dbReference type="InterPro" id="IPR050194">
    <property type="entry name" value="Glycosyltransferase_grp1"/>
</dbReference>
<organism evidence="4 5">
    <name type="scientific">Qipengyuania citrea</name>
    <dbReference type="NCBI Taxonomy" id="225971"/>
    <lineage>
        <taxon>Bacteria</taxon>
        <taxon>Pseudomonadati</taxon>
        <taxon>Pseudomonadota</taxon>
        <taxon>Alphaproteobacteria</taxon>
        <taxon>Sphingomonadales</taxon>
        <taxon>Erythrobacteraceae</taxon>
        <taxon>Qipengyuania</taxon>
    </lineage>
</organism>
<proteinExistence type="predicted"/>
<evidence type="ECO:0000259" key="2">
    <source>
        <dbReference type="Pfam" id="PF00534"/>
    </source>
</evidence>
<dbReference type="InterPro" id="IPR028098">
    <property type="entry name" value="Glyco_trans_4-like_N"/>
</dbReference>
<dbReference type="InterPro" id="IPR001296">
    <property type="entry name" value="Glyco_trans_1"/>
</dbReference>
<dbReference type="Gene3D" id="3.40.50.2000">
    <property type="entry name" value="Glycogen Phosphorylase B"/>
    <property type="match status" value="2"/>
</dbReference>
<dbReference type="Pfam" id="PF13579">
    <property type="entry name" value="Glyco_trans_4_4"/>
    <property type="match status" value="1"/>
</dbReference>
<evidence type="ECO:0000313" key="4">
    <source>
        <dbReference type="EMBL" id="USA60726.1"/>
    </source>
</evidence>
<reference evidence="4 5" key="1">
    <citation type="submission" date="2022-06" db="EMBL/GenBank/DDBJ databases">
        <authorList>
            <person name="Liu G."/>
        </authorList>
    </citation>
    <scope>NUCLEOTIDE SEQUENCE [LARGE SCALE GENOMIC DNA]</scope>
    <source>
        <strain evidence="4 5">E4</strain>
    </source>
</reference>
<dbReference type="RefSeq" id="WP_301641708.1">
    <property type="nucleotide sequence ID" value="NZ_CP098494.1"/>
</dbReference>